<name>A0A5P8E6P5_9BACT</name>
<sequence length="77" mass="8883">MILFLNKGVLFTGKTAFQEENFLILSYFALENCIFGIFFSTNVLKTLTTIFSNVHELFCFAVPHDGESFYTKFHELS</sequence>
<protein>
    <submittedName>
        <fullName evidence="1">Uncharacterized protein</fullName>
    </submittedName>
</protein>
<dbReference type="EMBL" id="CP033459">
    <property type="protein sequence ID" value="QFQ12651.1"/>
    <property type="molecule type" value="Genomic_DNA"/>
</dbReference>
<keyword evidence="2" id="KW-1185">Reference proteome</keyword>
<dbReference type="AlphaFoldDB" id="A0A5P8E6P5"/>
<gene>
    <name evidence="1" type="ORF">C7Y71_006265</name>
</gene>
<accession>A0A5P8E6P5</accession>
<evidence type="ECO:0000313" key="2">
    <source>
        <dbReference type="Proteomes" id="UP000249375"/>
    </source>
</evidence>
<dbReference type="Proteomes" id="UP000249375">
    <property type="component" value="Chromosome"/>
</dbReference>
<evidence type="ECO:0000313" key="1">
    <source>
        <dbReference type="EMBL" id="QFQ12651.1"/>
    </source>
</evidence>
<dbReference type="KEGG" id="alq:C7Y71_006265"/>
<reference evidence="1 2" key="1">
    <citation type="submission" date="2018-11" db="EMBL/GenBank/DDBJ databases">
        <authorList>
            <person name="Na S.W."/>
            <person name="Baik M."/>
        </authorList>
    </citation>
    <scope>NUCLEOTIDE SEQUENCE [LARGE SCALE GENOMIC DNA]</scope>
    <source>
        <strain evidence="1 2">E39</strain>
    </source>
</reference>
<proteinExistence type="predicted"/>
<organism evidence="1 2">
    <name type="scientific">Pseudoprevotella muciniphila</name>
    <dbReference type="NCBI Taxonomy" id="2133944"/>
    <lineage>
        <taxon>Bacteria</taxon>
        <taxon>Pseudomonadati</taxon>
        <taxon>Bacteroidota</taxon>
        <taxon>Bacteroidia</taxon>
        <taxon>Bacteroidales</taxon>
        <taxon>Prevotellaceae</taxon>
        <taxon>Pseudoprevotella</taxon>
    </lineage>
</organism>